<dbReference type="RefSeq" id="WP_209531119.1">
    <property type="nucleotide sequence ID" value="NZ_JAEEGA010000015.1"/>
</dbReference>
<feature type="active site" description="Nucleophile" evidence="5">
    <location>
        <position position="38"/>
    </location>
</feature>
<dbReference type="NCBIfam" id="TIGR00431">
    <property type="entry name" value="TruB"/>
    <property type="match status" value="1"/>
</dbReference>
<dbReference type="GO" id="GO:0031119">
    <property type="term" value="P:tRNA pseudouridine synthesis"/>
    <property type="evidence" value="ECO:0007669"/>
    <property type="project" value="UniProtKB-UniRule"/>
</dbReference>
<dbReference type="EC" id="5.4.99.25" evidence="5"/>
<dbReference type="FunFam" id="3.30.2350.10:FF:000011">
    <property type="entry name" value="tRNA pseudouridine synthase B"/>
    <property type="match status" value="1"/>
</dbReference>
<evidence type="ECO:0000256" key="4">
    <source>
        <dbReference type="ARBA" id="ARBA00023235"/>
    </source>
</evidence>
<reference evidence="8" key="1">
    <citation type="submission" date="2020-12" db="EMBL/GenBank/DDBJ databases">
        <title>Vagococcus allomyrinae sp. nov. and Enterococcus lavae sp. nov., isolated from the larvae of Allomyrina dichotoma.</title>
        <authorList>
            <person name="Lee S.D."/>
        </authorList>
    </citation>
    <scope>NUCLEOTIDE SEQUENCE</scope>
    <source>
        <strain evidence="8">BWB3-3</strain>
    </source>
</reference>
<evidence type="ECO:0000256" key="5">
    <source>
        <dbReference type="HAMAP-Rule" id="MF_01080"/>
    </source>
</evidence>
<dbReference type="InterPro" id="IPR014780">
    <property type="entry name" value="tRNA_psdUridine_synth_TruB"/>
</dbReference>
<dbReference type="EMBL" id="JAEEGA010000015">
    <property type="protein sequence ID" value="MBP1043309.1"/>
    <property type="molecule type" value="Genomic_DNA"/>
</dbReference>
<dbReference type="HAMAP" id="MF_01080">
    <property type="entry name" value="TruB_bact"/>
    <property type="match status" value="1"/>
</dbReference>
<comment type="function">
    <text evidence="5">Responsible for synthesis of pseudouridine from uracil-55 in the psi GC loop of transfer RNAs.</text>
</comment>
<dbReference type="GO" id="GO:1990481">
    <property type="term" value="P:mRNA pseudouridine synthesis"/>
    <property type="evidence" value="ECO:0007669"/>
    <property type="project" value="TreeGrafter"/>
</dbReference>
<dbReference type="Pfam" id="PF16198">
    <property type="entry name" value="TruB_C_2"/>
    <property type="match status" value="1"/>
</dbReference>
<dbReference type="GO" id="GO:0160148">
    <property type="term" value="F:tRNA pseudouridine(55) synthase activity"/>
    <property type="evidence" value="ECO:0007669"/>
    <property type="project" value="UniProtKB-EC"/>
</dbReference>
<evidence type="ECO:0000256" key="3">
    <source>
        <dbReference type="ARBA" id="ARBA00022694"/>
    </source>
</evidence>
<gene>
    <name evidence="5 8" type="primary">truB</name>
    <name evidence="8" type="ORF">I6N95_20000</name>
</gene>
<dbReference type="CDD" id="cd02573">
    <property type="entry name" value="PseudoU_synth_EcTruB"/>
    <property type="match status" value="1"/>
</dbReference>
<name>A0A940P7X3_9ENTE</name>
<dbReference type="InterPro" id="IPR020103">
    <property type="entry name" value="PsdUridine_synth_cat_dom_sf"/>
</dbReference>
<evidence type="ECO:0000259" key="7">
    <source>
        <dbReference type="Pfam" id="PF16198"/>
    </source>
</evidence>
<comment type="similarity">
    <text evidence="2 5">Belongs to the pseudouridine synthase TruB family. Type 1 subfamily.</text>
</comment>
<evidence type="ECO:0000313" key="9">
    <source>
        <dbReference type="Proteomes" id="UP000674938"/>
    </source>
</evidence>
<proteinExistence type="inferred from homology"/>
<evidence type="ECO:0000256" key="1">
    <source>
        <dbReference type="ARBA" id="ARBA00000385"/>
    </source>
</evidence>
<dbReference type="InterPro" id="IPR002501">
    <property type="entry name" value="PsdUridine_synth_N"/>
</dbReference>
<evidence type="ECO:0000313" key="8">
    <source>
        <dbReference type="EMBL" id="MBP1043309.1"/>
    </source>
</evidence>
<comment type="caution">
    <text evidence="8">The sequence shown here is derived from an EMBL/GenBank/DDBJ whole genome shotgun (WGS) entry which is preliminary data.</text>
</comment>
<evidence type="ECO:0000256" key="2">
    <source>
        <dbReference type="ARBA" id="ARBA00005642"/>
    </source>
</evidence>
<evidence type="ECO:0000259" key="6">
    <source>
        <dbReference type="Pfam" id="PF01509"/>
    </source>
</evidence>
<protein>
    <recommendedName>
        <fullName evidence="5">tRNA pseudouridine synthase B</fullName>
        <ecNumber evidence="5">5.4.99.25</ecNumber>
    </recommendedName>
    <alternativeName>
        <fullName evidence="5">tRNA pseudouridine(55) synthase</fullName>
        <shortName evidence="5">Psi55 synthase</shortName>
    </alternativeName>
    <alternativeName>
        <fullName evidence="5">tRNA pseudouridylate synthase</fullName>
    </alternativeName>
    <alternativeName>
        <fullName evidence="5">tRNA-uridine isomerase</fullName>
    </alternativeName>
</protein>
<comment type="catalytic activity">
    <reaction evidence="1 5">
        <text>uridine(55) in tRNA = pseudouridine(55) in tRNA</text>
        <dbReference type="Rhea" id="RHEA:42532"/>
        <dbReference type="Rhea" id="RHEA-COMP:10101"/>
        <dbReference type="Rhea" id="RHEA-COMP:10102"/>
        <dbReference type="ChEBI" id="CHEBI:65314"/>
        <dbReference type="ChEBI" id="CHEBI:65315"/>
        <dbReference type="EC" id="5.4.99.25"/>
    </reaction>
</comment>
<keyword evidence="3 5" id="KW-0819">tRNA processing</keyword>
<dbReference type="PANTHER" id="PTHR13767:SF2">
    <property type="entry name" value="PSEUDOURIDYLATE SYNTHASE TRUB1"/>
    <property type="match status" value="1"/>
</dbReference>
<feature type="domain" description="tRNA pseudouridylate synthase B C-terminal" evidence="7">
    <location>
        <begin position="179"/>
        <end position="236"/>
    </location>
</feature>
<dbReference type="AlphaFoldDB" id="A0A940P7X3"/>
<accession>A0A940P7X3</accession>
<sequence length="303" mass="33631">MDGILPLWKERGMTSHDCVFKLRKILHTKKVGHGGTLDPDVDGVLPICIGKGTKIIEYLQDSGKTYVGEITLGFSTTTEDASGEIVAQSVVETAPTLAEIDEIMEQMVGTITQVPPMYSAVKVNGKRLYEYAREGLAVERPKRQAEIHYFKRTSEPVVKQAGTLSWTFEVGCGKGTYVRTLAVDTGAKLGYQAHMSDLTRTGSAGFTANECVTLQEVAELMEKADHSFLLPIERSVTMFERLDISDQQYQIVRNGGFLALDELEVTDESGMIALFYQERLISIYAQHPTKQAFLKPVKVLRND</sequence>
<keyword evidence="4 5" id="KW-0413">Isomerase</keyword>
<dbReference type="SUPFAM" id="SSF55120">
    <property type="entry name" value="Pseudouridine synthase"/>
    <property type="match status" value="1"/>
</dbReference>
<organism evidence="8 9">
    <name type="scientific">Vagococcus allomyrinae</name>
    <dbReference type="NCBI Taxonomy" id="2794353"/>
    <lineage>
        <taxon>Bacteria</taxon>
        <taxon>Bacillati</taxon>
        <taxon>Bacillota</taxon>
        <taxon>Bacilli</taxon>
        <taxon>Lactobacillales</taxon>
        <taxon>Enterococcaceae</taxon>
        <taxon>Vagococcus</taxon>
    </lineage>
</organism>
<dbReference type="InterPro" id="IPR032819">
    <property type="entry name" value="TruB_C"/>
</dbReference>
<dbReference type="GO" id="GO:0003723">
    <property type="term" value="F:RNA binding"/>
    <property type="evidence" value="ECO:0007669"/>
    <property type="project" value="InterPro"/>
</dbReference>
<feature type="domain" description="Pseudouridine synthase II N-terminal" evidence="6">
    <location>
        <begin position="23"/>
        <end position="178"/>
    </location>
</feature>
<dbReference type="Pfam" id="PF01509">
    <property type="entry name" value="TruB_N"/>
    <property type="match status" value="1"/>
</dbReference>
<dbReference type="Gene3D" id="3.30.2350.10">
    <property type="entry name" value="Pseudouridine synthase"/>
    <property type="match status" value="1"/>
</dbReference>
<dbReference type="PANTHER" id="PTHR13767">
    <property type="entry name" value="TRNA-PSEUDOURIDINE SYNTHASE"/>
    <property type="match status" value="1"/>
</dbReference>
<keyword evidence="9" id="KW-1185">Reference proteome</keyword>
<dbReference type="Proteomes" id="UP000674938">
    <property type="component" value="Unassembled WGS sequence"/>
</dbReference>